<evidence type="ECO:0000313" key="2">
    <source>
        <dbReference type="Proteomes" id="UP000249081"/>
    </source>
</evidence>
<dbReference type="GO" id="GO:0006508">
    <property type="term" value="P:proteolysis"/>
    <property type="evidence" value="ECO:0007669"/>
    <property type="project" value="UniProtKB-KW"/>
</dbReference>
<dbReference type="Proteomes" id="UP000249081">
    <property type="component" value="Unassembled WGS sequence"/>
</dbReference>
<evidence type="ECO:0000313" key="1">
    <source>
        <dbReference type="EMBL" id="PZO34897.1"/>
    </source>
</evidence>
<dbReference type="EMBL" id="QBMN01000191">
    <property type="protein sequence ID" value="PZO34897.1"/>
    <property type="molecule type" value="Genomic_DNA"/>
</dbReference>
<comment type="caution">
    <text evidence="1">The sequence shown here is derived from an EMBL/GenBank/DDBJ whole genome shotgun (WGS) entry which is preliminary data.</text>
</comment>
<gene>
    <name evidence="1" type="ORF">DCF17_19800</name>
</gene>
<sequence length="122" mass="13252">MMQGVVNLRREATIPLVVGNASRQRQVIDAVIDTGFNGFLTLPAALVTDLGLPWNASDIVTLGDGSETVFDLYAATVIWDGRYQEIDIAESETEPLIGMALLYGYRLQINAIEGGIVRIEAL</sequence>
<protein>
    <submittedName>
        <fullName evidence="1">Clan AA aspartic protease</fullName>
    </submittedName>
</protein>
<proteinExistence type="predicted"/>
<keyword evidence="1" id="KW-0645">Protease</keyword>
<name>A0A2W4VU94_9CYAN</name>
<reference evidence="1 2" key="2">
    <citation type="submission" date="2018-06" db="EMBL/GenBank/DDBJ databases">
        <title>Metagenomic assembly of (sub)arctic Cyanobacteria and their associated microbiome from non-axenic cultures.</title>
        <authorList>
            <person name="Baurain D."/>
        </authorList>
    </citation>
    <scope>NUCLEOTIDE SEQUENCE [LARGE SCALE GENOMIC DNA]</scope>
    <source>
        <strain evidence="1">ULC041bin1</strain>
    </source>
</reference>
<dbReference type="GO" id="GO:0008233">
    <property type="term" value="F:peptidase activity"/>
    <property type="evidence" value="ECO:0007669"/>
    <property type="project" value="UniProtKB-KW"/>
</dbReference>
<accession>A0A2W4VU94</accession>
<organism evidence="1 2">
    <name type="scientific">Shackletoniella antarctica</name>
    <dbReference type="NCBI Taxonomy" id="268115"/>
    <lineage>
        <taxon>Bacteria</taxon>
        <taxon>Bacillati</taxon>
        <taxon>Cyanobacteriota</taxon>
        <taxon>Cyanophyceae</taxon>
        <taxon>Oculatellales</taxon>
        <taxon>Oculatellaceae</taxon>
        <taxon>Shackletoniella</taxon>
    </lineage>
</organism>
<reference evidence="2" key="1">
    <citation type="submission" date="2018-04" db="EMBL/GenBank/DDBJ databases">
        <authorList>
            <person name="Cornet L."/>
        </authorList>
    </citation>
    <scope>NUCLEOTIDE SEQUENCE [LARGE SCALE GENOMIC DNA]</scope>
</reference>
<dbReference type="AlphaFoldDB" id="A0A2W4VU94"/>
<keyword evidence="1" id="KW-0378">Hydrolase</keyword>